<dbReference type="InterPro" id="IPR051791">
    <property type="entry name" value="Pra-immunoreactive"/>
</dbReference>
<organism evidence="8 9">
    <name type="scientific">Xanthocytophaga flava</name>
    <dbReference type="NCBI Taxonomy" id="3048013"/>
    <lineage>
        <taxon>Bacteria</taxon>
        <taxon>Pseudomonadati</taxon>
        <taxon>Bacteroidota</taxon>
        <taxon>Cytophagia</taxon>
        <taxon>Cytophagales</taxon>
        <taxon>Rhodocytophagaceae</taxon>
        <taxon>Xanthocytophaga</taxon>
    </lineage>
</organism>
<dbReference type="RefSeq" id="WP_313991489.1">
    <property type="nucleotide sequence ID" value="NZ_JASJOT010000001.1"/>
</dbReference>
<evidence type="ECO:0000256" key="6">
    <source>
        <dbReference type="SAM" id="Phobius"/>
    </source>
</evidence>
<feature type="transmembrane region" description="Helical" evidence="6">
    <location>
        <begin position="37"/>
        <end position="56"/>
    </location>
</feature>
<dbReference type="EMBL" id="JASJOT010000001">
    <property type="protein sequence ID" value="MDJ1491629.1"/>
    <property type="molecule type" value="Genomic_DNA"/>
</dbReference>
<evidence type="ECO:0000256" key="4">
    <source>
        <dbReference type="ARBA" id="ARBA00022989"/>
    </source>
</evidence>
<keyword evidence="2" id="KW-1003">Cell membrane</keyword>
<keyword evidence="3 6" id="KW-0812">Transmembrane</keyword>
<keyword evidence="5 6" id="KW-0472">Membrane</keyword>
<evidence type="ECO:0000256" key="2">
    <source>
        <dbReference type="ARBA" id="ARBA00022475"/>
    </source>
</evidence>
<dbReference type="PANTHER" id="PTHR36115">
    <property type="entry name" value="PROLINE-RICH ANTIGEN HOMOLOG-RELATED"/>
    <property type="match status" value="1"/>
</dbReference>
<feature type="transmembrane region" description="Helical" evidence="6">
    <location>
        <begin position="76"/>
        <end position="94"/>
    </location>
</feature>
<evidence type="ECO:0000313" key="8">
    <source>
        <dbReference type="EMBL" id="MDJ1491629.1"/>
    </source>
</evidence>
<evidence type="ECO:0000256" key="5">
    <source>
        <dbReference type="ARBA" id="ARBA00023136"/>
    </source>
</evidence>
<dbReference type="Proteomes" id="UP001228581">
    <property type="component" value="Unassembled WGS sequence"/>
</dbReference>
<name>A0ABT7CD40_9BACT</name>
<keyword evidence="4 6" id="KW-1133">Transmembrane helix</keyword>
<comment type="subcellular location">
    <subcellularLocation>
        <location evidence="1">Cell membrane</location>
        <topology evidence="1">Multi-pass membrane protein</topology>
    </subcellularLocation>
</comment>
<keyword evidence="9" id="KW-1185">Reference proteome</keyword>
<reference evidence="8 9" key="1">
    <citation type="submission" date="2023-05" db="EMBL/GenBank/DDBJ databases">
        <authorList>
            <person name="Zhang X."/>
        </authorList>
    </citation>
    <scope>NUCLEOTIDE SEQUENCE [LARGE SCALE GENOMIC DNA]</scope>
    <source>
        <strain evidence="8 9">DM2B3-1</strain>
    </source>
</reference>
<proteinExistence type="predicted"/>
<evidence type="ECO:0000259" key="7">
    <source>
        <dbReference type="Pfam" id="PF06271"/>
    </source>
</evidence>
<evidence type="ECO:0000256" key="3">
    <source>
        <dbReference type="ARBA" id="ARBA00022692"/>
    </source>
</evidence>
<comment type="caution">
    <text evidence="8">The sequence shown here is derived from an EMBL/GenBank/DDBJ whole genome shotgun (WGS) entry which is preliminary data.</text>
</comment>
<sequence>MDRFSSESLLDKREFVRQVITPTTWGKRLANYIIDFILSYIIAVIVMIIIGVVWGALIDEDIISNIDEINSLVDRLITFFFQITCYYIPLEYFSGKTIGKMITRTKVVTEAGEKPDFGTIVGRSCVRIISIEVFSFLSETPVGWHDKASGTMVVDDIPLYNLDSLRQESINFYAEDEKY</sequence>
<feature type="domain" description="RDD" evidence="7">
    <location>
        <begin position="24"/>
        <end position="137"/>
    </location>
</feature>
<dbReference type="Pfam" id="PF06271">
    <property type="entry name" value="RDD"/>
    <property type="match status" value="1"/>
</dbReference>
<dbReference type="InterPro" id="IPR010432">
    <property type="entry name" value="RDD"/>
</dbReference>
<accession>A0ABT7CD40</accession>
<gene>
    <name evidence="8" type="ORF">QNI19_01725</name>
</gene>
<evidence type="ECO:0000256" key="1">
    <source>
        <dbReference type="ARBA" id="ARBA00004651"/>
    </source>
</evidence>
<dbReference type="PANTHER" id="PTHR36115:SF4">
    <property type="entry name" value="MEMBRANE PROTEIN"/>
    <property type="match status" value="1"/>
</dbReference>
<protein>
    <submittedName>
        <fullName evidence="8">RDD family protein</fullName>
    </submittedName>
</protein>
<evidence type="ECO:0000313" key="9">
    <source>
        <dbReference type="Proteomes" id="UP001228581"/>
    </source>
</evidence>